<name>A0AAU9L6H1_9STRA</name>
<comment type="caution">
    <text evidence="1">The sequence shown here is derived from an EMBL/GenBank/DDBJ whole genome shotgun (WGS) entry which is preliminary data.</text>
</comment>
<dbReference type="Proteomes" id="UP001160483">
    <property type="component" value="Unassembled WGS sequence"/>
</dbReference>
<evidence type="ECO:0000313" key="1">
    <source>
        <dbReference type="EMBL" id="CAH0481045.1"/>
    </source>
</evidence>
<proteinExistence type="predicted"/>
<sequence length="153" mass="14559">MAVCGVACTNPGAGTAGAGSGAQDTSPKRLPLLGVRDCCTSGLDCGGVTRVAAGAITSAFVEPVLCAPNNGWPPLSSSLQSLSLELSSSEAADVAAPNRYVPDAGAGEGVAAAVTRVGVVGDTNADGDAGVGVEKVGADTATGAGVEVEASAN</sequence>
<reference evidence="1" key="1">
    <citation type="submission" date="2021-11" db="EMBL/GenBank/DDBJ databases">
        <authorList>
            <person name="Islam A."/>
            <person name="Islam S."/>
            <person name="Flora M.S."/>
            <person name="Rahman M."/>
            <person name="Ziaur R.M."/>
            <person name="Epstein J.H."/>
            <person name="Hassan M."/>
            <person name="Klassen M."/>
            <person name="Woodard K."/>
            <person name="Webb A."/>
            <person name="Webby R.J."/>
            <person name="El Zowalaty M.E."/>
        </authorList>
    </citation>
    <scope>NUCLEOTIDE SEQUENCE</scope>
    <source>
        <strain evidence="1">Pbs3</strain>
    </source>
</reference>
<evidence type="ECO:0008006" key="3">
    <source>
        <dbReference type="Google" id="ProtNLM"/>
    </source>
</evidence>
<dbReference type="EMBL" id="CAKKTJ010000326">
    <property type="protein sequence ID" value="CAH0481045.1"/>
    <property type="molecule type" value="Genomic_DNA"/>
</dbReference>
<gene>
    <name evidence="1" type="ORF">PBS003_LOCUS7655</name>
</gene>
<dbReference type="AlphaFoldDB" id="A0AAU9L6H1"/>
<protein>
    <recommendedName>
        <fullName evidence="3">Hydrophobin</fullName>
    </recommendedName>
</protein>
<accession>A0AAU9L6H1</accession>
<organism evidence="1 2">
    <name type="scientific">Peronospora belbahrii</name>
    <dbReference type="NCBI Taxonomy" id="622444"/>
    <lineage>
        <taxon>Eukaryota</taxon>
        <taxon>Sar</taxon>
        <taxon>Stramenopiles</taxon>
        <taxon>Oomycota</taxon>
        <taxon>Peronosporomycetes</taxon>
        <taxon>Peronosporales</taxon>
        <taxon>Peronosporaceae</taxon>
        <taxon>Peronospora</taxon>
    </lineage>
</organism>
<evidence type="ECO:0000313" key="2">
    <source>
        <dbReference type="Proteomes" id="UP001160483"/>
    </source>
</evidence>